<dbReference type="InterPro" id="IPR015943">
    <property type="entry name" value="WD40/YVTN_repeat-like_dom_sf"/>
</dbReference>
<dbReference type="Gene3D" id="2.130.10.10">
    <property type="entry name" value="YVTN repeat-like/Quinoprotein amine dehydrogenase"/>
    <property type="match status" value="1"/>
</dbReference>
<evidence type="ECO:0000256" key="4">
    <source>
        <dbReference type="ARBA" id="ARBA00022816"/>
    </source>
</evidence>
<evidence type="ECO:0000256" key="3">
    <source>
        <dbReference type="ARBA" id="ARBA00022448"/>
    </source>
</evidence>
<protein>
    <submittedName>
        <fullName evidence="10">Uncharacterized protein</fullName>
    </submittedName>
</protein>
<dbReference type="STRING" id="946122.A0A0C2X637"/>
<keyword evidence="3" id="KW-0813">Transport</keyword>
<dbReference type="Pfam" id="PF03177">
    <property type="entry name" value="Nucleoporin_C"/>
    <property type="match status" value="1"/>
</dbReference>
<keyword evidence="5" id="KW-0653">Protein transport</keyword>
<evidence type="ECO:0000256" key="5">
    <source>
        <dbReference type="ARBA" id="ARBA00022927"/>
    </source>
</evidence>
<dbReference type="GO" id="GO:0006606">
    <property type="term" value="P:protein import into nucleus"/>
    <property type="evidence" value="ECO:0007669"/>
    <property type="project" value="TreeGrafter"/>
</dbReference>
<evidence type="ECO:0000259" key="9">
    <source>
        <dbReference type="Pfam" id="PF08801"/>
    </source>
</evidence>
<comment type="similarity">
    <text evidence="2">Belongs to the nucleoporin Nup133 family.</text>
</comment>
<dbReference type="OrthoDB" id="103454at2759"/>
<keyword evidence="7" id="KW-0539">Nucleus</keyword>
<proteinExistence type="inferred from homology"/>
<keyword evidence="6" id="KW-0811">Translocation</keyword>
<sequence>MDVDESKSERSVAKMTTDSVFAKSDELTASFYANSALEVRQILRSADFYRDAYTGEIDTVTGFSLVASVQTCFVWQHAQPVRPIPTCYIFSCPSDVLTTAPPFHALVPYGLNREPGLILLSVTGVIRFWDSIGIGLAGGDHYHTANLNLPQNENITNFIRSDATTYIASTSLGRLFRVTLTSSGVDDQLKFHSFAPAASSLSLTRLFPSIFASTSAQKLPESGNINSVALGAWTPSGGRELWALIETRIQKWCMHPEGWEELLLDHAVLSLISESLLDPLKGNHRKERGHLDLELLDIAVDGDGKLIVLVSYAGAEEDNYVGVETSAARRVYALVKLTRVNDEFEVNRFTTVPYQSTSSSGAPMHPRIKLVLGGVIVIVQFGDAVALCARESEYRDRLELKSITDRTLGIGVVQSDSTFLLLTASLMMKIYIDVDKVQTFDPHIGHTNLIKSIMTQAILYGAIPKNPLYFSFPPEVDEEHLMQGAEQLSQAILESDSTLVQRDHDLSAQITARKEKLSWLIGFINDNGVLVKISQKSRQKLGTDAEKLYAAHQLWLWYNSFLASSPTRSVLNDAVYAYMEEVGDLQHEDVMRAFFRSRISEVGKLIKRVMKVALQAPAELDPDLNKSLPETNRIVLTLLQSAFEYREYNMGVYGVQRPMIKPWSSRPSIIDAVLGLFDTTTKVVDKPLPDKSLLNVGNEPSSQLPELAEILFACVQERLDWLGSAVAAEESGTVADKDELEQKFALLRPEVLETLRRTGHNEAAFSLAEKYRDFSSLAALCHRDTVYPPEENPNIERIQKYMDRFKYEFAQELYKWYIQHAGELRVLFAQEEISGGYMDRFFAEHPNNSIAWLNDLGKERYGTTATSLLAEAEKSNNLEVSHLMLSVGKLSYLEQTFDDSERAEDGILDAFHNGLDFISVHETLLQGLKTALSSLRGRQSLDHQVDVIIKVKAPSLLEQKAFLQNFKDDVRQLLQGKVLSTEDMVDIMTLKDNTNSVEDYSIALNLLTRTQRKNIPEARRESAFRTVWRRVYVHDDWDSIRKTANISDRELTLRYRSTALYATLCAIIQDENADIPYVSPDEALIIPSSIEIVSRWPGMSAEQVEAIVQDYDFERDQLGDYDLNDVYHRVRELAEEDVSWRQSP</sequence>
<keyword evidence="11" id="KW-1185">Reference proteome</keyword>
<dbReference type="Gene3D" id="1.20.58.1380">
    <property type="match status" value="1"/>
</dbReference>
<dbReference type="HOGENOM" id="CLU_008112_0_0_1"/>
<comment type="subcellular location">
    <subcellularLocation>
        <location evidence="1">Nucleus envelope</location>
    </subcellularLocation>
</comment>
<feature type="domain" description="Nucleoporin Nup133/Nup155-like N-terminal" evidence="9">
    <location>
        <begin position="50"/>
        <end position="385"/>
    </location>
</feature>
<dbReference type="GO" id="GO:0016973">
    <property type="term" value="P:poly(A)+ mRNA export from nucleus"/>
    <property type="evidence" value="ECO:0007669"/>
    <property type="project" value="TreeGrafter"/>
</dbReference>
<dbReference type="PANTHER" id="PTHR13405:SF11">
    <property type="entry name" value="NUCLEAR PORE COMPLEX PROTEIN NUP133"/>
    <property type="match status" value="1"/>
</dbReference>
<dbReference type="GO" id="GO:0031080">
    <property type="term" value="C:nuclear pore outer ring"/>
    <property type="evidence" value="ECO:0007669"/>
    <property type="project" value="TreeGrafter"/>
</dbReference>
<organism evidence="10 11">
    <name type="scientific">Amanita muscaria (strain Koide BX008)</name>
    <dbReference type="NCBI Taxonomy" id="946122"/>
    <lineage>
        <taxon>Eukaryota</taxon>
        <taxon>Fungi</taxon>
        <taxon>Dikarya</taxon>
        <taxon>Basidiomycota</taxon>
        <taxon>Agaricomycotina</taxon>
        <taxon>Agaricomycetes</taxon>
        <taxon>Agaricomycetidae</taxon>
        <taxon>Agaricales</taxon>
        <taxon>Pluteineae</taxon>
        <taxon>Amanitaceae</taxon>
        <taxon>Amanita</taxon>
    </lineage>
</organism>
<gene>
    <name evidence="10" type="ORF">M378DRAFT_69338</name>
</gene>
<evidence type="ECO:0000256" key="7">
    <source>
        <dbReference type="ARBA" id="ARBA00023242"/>
    </source>
</evidence>
<dbReference type="EMBL" id="KN818225">
    <property type="protein sequence ID" value="KIL69792.1"/>
    <property type="molecule type" value="Genomic_DNA"/>
</dbReference>
<evidence type="ECO:0000259" key="8">
    <source>
        <dbReference type="Pfam" id="PF03177"/>
    </source>
</evidence>
<dbReference type="InterPro" id="IPR014908">
    <property type="entry name" value="Nucleoporin_Nup133/Nup155_N"/>
</dbReference>
<reference evidence="10 11" key="1">
    <citation type="submission" date="2014-04" db="EMBL/GenBank/DDBJ databases">
        <title>Evolutionary Origins and Diversification of the Mycorrhizal Mutualists.</title>
        <authorList>
            <consortium name="DOE Joint Genome Institute"/>
            <consortium name="Mycorrhizal Genomics Consortium"/>
            <person name="Kohler A."/>
            <person name="Kuo A."/>
            <person name="Nagy L.G."/>
            <person name="Floudas D."/>
            <person name="Copeland A."/>
            <person name="Barry K.W."/>
            <person name="Cichocki N."/>
            <person name="Veneault-Fourrey C."/>
            <person name="LaButti K."/>
            <person name="Lindquist E.A."/>
            <person name="Lipzen A."/>
            <person name="Lundell T."/>
            <person name="Morin E."/>
            <person name="Murat C."/>
            <person name="Riley R."/>
            <person name="Ohm R."/>
            <person name="Sun H."/>
            <person name="Tunlid A."/>
            <person name="Henrissat B."/>
            <person name="Grigoriev I.V."/>
            <person name="Hibbett D.S."/>
            <person name="Martin F."/>
        </authorList>
    </citation>
    <scope>NUCLEOTIDE SEQUENCE [LARGE SCALE GENOMIC DNA]</scope>
    <source>
        <strain evidence="10 11">Koide BX008</strain>
    </source>
</reference>
<dbReference type="GO" id="GO:0017056">
    <property type="term" value="F:structural constituent of nuclear pore"/>
    <property type="evidence" value="ECO:0007669"/>
    <property type="project" value="InterPro"/>
</dbReference>
<accession>A0A0C2X637</accession>
<dbReference type="FunCoup" id="A0A0C2X637">
    <property type="interactions" value="104"/>
</dbReference>
<dbReference type="GO" id="GO:0000972">
    <property type="term" value="P:transcription-dependent tethering of RNA polymerase II gene DNA at nuclear periphery"/>
    <property type="evidence" value="ECO:0007669"/>
    <property type="project" value="TreeGrafter"/>
</dbReference>
<evidence type="ECO:0000256" key="1">
    <source>
        <dbReference type="ARBA" id="ARBA00004259"/>
    </source>
</evidence>
<name>A0A0C2X637_AMAMK</name>
<dbReference type="InParanoid" id="A0A0C2X637"/>
<evidence type="ECO:0000256" key="6">
    <source>
        <dbReference type="ARBA" id="ARBA00023010"/>
    </source>
</evidence>
<evidence type="ECO:0000313" key="11">
    <source>
        <dbReference type="Proteomes" id="UP000054549"/>
    </source>
</evidence>
<dbReference type="Proteomes" id="UP000054549">
    <property type="component" value="Unassembled WGS sequence"/>
</dbReference>
<dbReference type="Pfam" id="PF08801">
    <property type="entry name" value="Nucleoporin_N"/>
    <property type="match status" value="1"/>
</dbReference>
<keyword evidence="4" id="KW-0509">mRNA transport</keyword>
<dbReference type="SUPFAM" id="SSF117289">
    <property type="entry name" value="Nucleoporin domain"/>
    <property type="match status" value="1"/>
</dbReference>
<evidence type="ECO:0000313" key="10">
    <source>
        <dbReference type="EMBL" id="KIL69792.1"/>
    </source>
</evidence>
<dbReference type="PANTHER" id="PTHR13405">
    <property type="entry name" value="NUCLEAR PORE COMPLEX PROTEIN NUP133"/>
    <property type="match status" value="1"/>
</dbReference>
<evidence type="ECO:0000256" key="2">
    <source>
        <dbReference type="ARBA" id="ARBA00005569"/>
    </source>
</evidence>
<dbReference type="InterPro" id="IPR007187">
    <property type="entry name" value="Nucleoporin_Nup133/Nup155_C"/>
</dbReference>
<dbReference type="InterPro" id="IPR037624">
    <property type="entry name" value="Nup133-like"/>
</dbReference>
<dbReference type="AlphaFoldDB" id="A0A0C2X637"/>
<feature type="domain" description="Nucleoporin Nup133/Nup155-like C-terminal" evidence="8">
    <location>
        <begin position="710"/>
        <end position="1121"/>
    </location>
</feature>